<name>A0A518FZ08_9PLAN</name>
<dbReference type="Proteomes" id="UP000320839">
    <property type="component" value="Chromosome"/>
</dbReference>
<dbReference type="EMBL" id="CP036317">
    <property type="protein sequence ID" value="QDV21583.1"/>
    <property type="molecule type" value="Genomic_DNA"/>
</dbReference>
<reference evidence="1 2" key="1">
    <citation type="submission" date="2019-02" db="EMBL/GenBank/DDBJ databases">
        <title>Deep-cultivation of Planctomycetes and their phenomic and genomic characterization uncovers novel biology.</title>
        <authorList>
            <person name="Wiegand S."/>
            <person name="Jogler M."/>
            <person name="Boedeker C."/>
            <person name="Pinto D."/>
            <person name="Vollmers J."/>
            <person name="Rivas-Marin E."/>
            <person name="Kohn T."/>
            <person name="Peeters S.H."/>
            <person name="Heuer A."/>
            <person name="Rast P."/>
            <person name="Oberbeckmann S."/>
            <person name="Bunk B."/>
            <person name="Jeske O."/>
            <person name="Meyerdierks A."/>
            <person name="Storesund J.E."/>
            <person name="Kallscheuer N."/>
            <person name="Luecker S."/>
            <person name="Lage O.M."/>
            <person name="Pohl T."/>
            <person name="Merkel B.J."/>
            <person name="Hornburger P."/>
            <person name="Mueller R.-W."/>
            <person name="Bruemmer F."/>
            <person name="Labrenz M."/>
            <person name="Spormann A.M."/>
            <person name="Op den Camp H."/>
            <person name="Overmann J."/>
            <person name="Amann R."/>
            <person name="Jetten M.S.M."/>
            <person name="Mascher T."/>
            <person name="Medema M.H."/>
            <person name="Devos D.P."/>
            <person name="Kaster A.-K."/>
            <person name="Ovreas L."/>
            <person name="Rohde M."/>
            <person name="Galperin M.Y."/>
            <person name="Jogler C."/>
        </authorList>
    </citation>
    <scope>NUCLEOTIDE SEQUENCE [LARGE SCALE GENOMIC DNA]</scope>
    <source>
        <strain evidence="1 2">Pan153</strain>
    </source>
</reference>
<gene>
    <name evidence="1" type="ORF">Pan153_62730</name>
</gene>
<evidence type="ECO:0000313" key="1">
    <source>
        <dbReference type="EMBL" id="QDV21583.1"/>
    </source>
</evidence>
<evidence type="ECO:0000313" key="2">
    <source>
        <dbReference type="Proteomes" id="UP000320839"/>
    </source>
</evidence>
<dbReference type="RefSeq" id="WP_145460270.1">
    <property type="nucleotide sequence ID" value="NZ_CP036317.1"/>
</dbReference>
<dbReference type="OrthoDB" id="8824552at2"/>
<evidence type="ECO:0008006" key="3">
    <source>
        <dbReference type="Google" id="ProtNLM"/>
    </source>
</evidence>
<protein>
    <recommendedName>
        <fullName evidence="3">HNH nuclease domain-containing protein</fullName>
    </recommendedName>
</protein>
<sequence>MIRYDTTENDLTQKINASNPNWLKRAKKRTTKFINAGAYDEKSGIWSEIKEVYMALQHDKCAYCERQLADADLGGTIEHDVEHFRPKNSVPVWPNKSTAELRNIKFEFDLGKKLDKGYFWLAYNIMNYCISCKKCNSPLKKNNFPIARNRGKVSDTPQKLNETEKPYLIYPLGKLDEDPEEIITFDGVVPIPKKQNGPRWRRAKVTIRFFELDTREELIRERARCLVNLDNALIIVESNLPEQTKAVARTDIVRLRSPKSPHSSCVRAACDAYIEDPDRMRKLFQAAREYLDS</sequence>
<accession>A0A518FZ08</accession>
<proteinExistence type="predicted"/>
<organism evidence="1 2">
    <name type="scientific">Gimesia panareensis</name>
    <dbReference type="NCBI Taxonomy" id="2527978"/>
    <lineage>
        <taxon>Bacteria</taxon>
        <taxon>Pseudomonadati</taxon>
        <taxon>Planctomycetota</taxon>
        <taxon>Planctomycetia</taxon>
        <taxon>Planctomycetales</taxon>
        <taxon>Planctomycetaceae</taxon>
        <taxon>Gimesia</taxon>
    </lineage>
</organism>
<dbReference type="AlphaFoldDB" id="A0A518FZ08"/>